<reference evidence="4" key="1">
    <citation type="submission" date="2016-02" db="EMBL/GenBank/DDBJ databases">
        <title>Comparative genomics of biotechnologically important yeasts.</title>
        <authorList>
            <consortium name="DOE Joint Genome Institute"/>
            <person name="Riley R."/>
            <person name="Haridas S."/>
            <person name="Wolfe K.H."/>
            <person name="Lopes M.R."/>
            <person name="Hittinger C.T."/>
            <person name="Goker M."/>
            <person name="Salamov A."/>
            <person name="Wisecaver J."/>
            <person name="Long T.M."/>
            <person name="Aerts A.L."/>
            <person name="Barry K."/>
            <person name="Choi C."/>
            <person name="Clum A."/>
            <person name="Coughlan A.Y."/>
            <person name="Deshpande S."/>
            <person name="Douglass A.P."/>
            <person name="Hanson S.J."/>
            <person name="Klenk H.-P."/>
            <person name="Labutti K."/>
            <person name="Lapidus A."/>
            <person name="Lindquist E."/>
            <person name="Lipzen A."/>
            <person name="Meier-Kolthoff J.P."/>
            <person name="Ohm R.A."/>
            <person name="Otillar R.P."/>
            <person name="Pangilinan J."/>
            <person name="Peng Y."/>
            <person name="Rokas A."/>
            <person name="Rosa C.A."/>
            <person name="Scheuner C."/>
            <person name="Sibirny A.A."/>
            <person name="Slot J.C."/>
            <person name="Stielow J.B."/>
            <person name="Sun H."/>
            <person name="Kurtzman C.P."/>
            <person name="Blackwell M."/>
            <person name="Jeffries T.W."/>
            <person name="Grigoriev I.V."/>
        </authorList>
    </citation>
    <scope>NUCLEOTIDE SEQUENCE [LARGE SCALE GENOMIC DNA]</scope>
    <source>
        <strain evidence="4">NRRL Y-17796</strain>
    </source>
</reference>
<gene>
    <name evidence="3" type="ORF">CANCADRAFT_45047</name>
</gene>
<keyword evidence="4" id="KW-1185">Reference proteome</keyword>
<organism evidence="3 4">
    <name type="scientific">Tortispora caseinolytica NRRL Y-17796</name>
    <dbReference type="NCBI Taxonomy" id="767744"/>
    <lineage>
        <taxon>Eukaryota</taxon>
        <taxon>Fungi</taxon>
        <taxon>Dikarya</taxon>
        <taxon>Ascomycota</taxon>
        <taxon>Saccharomycotina</taxon>
        <taxon>Trigonopsidomycetes</taxon>
        <taxon>Trigonopsidales</taxon>
        <taxon>Trigonopsidaceae</taxon>
        <taxon>Tortispora</taxon>
    </lineage>
</organism>
<feature type="compositionally biased region" description="Polar residues" evidence="1">
    <location>
        <begin position="153"/>
        <end position="167"/>
    </location>
</feature>
<feature type="transmembrane region" description="Helical" evidence="2">
    <location>
        <begin position="386"/>
        <end position="406"/>
    </location>
</feature>
<proteinExistence type="predicted"/>
<keyword evidence="2" id="KW-0812">Transmembrane</keyword>
<dbReference type="AlphaFoldDB" id="A0A1E4T9Z9"/>
<feature type="region of interest" description="Disordered" evidence="1">
    <location>
        <begin position="139"/>
        <end position="167"/>
    </location>
</feature>
<evidence type="ECO:0000256" key="1">
    <source>
        <dbReference type="SAM" id="MobiDB-lite"/>
    </source>
</evidence>
<evidence type="ECO:0000256" key="2">
    <source>
        <dbReference type="SAM" id="Phobius"/>
    </source>
</evidence>
<keyword evidence="2" id="KW-1133">Transmembrane helix</keyword>
<sequence length="408" mass="45410">MPQYNDICDVDTLNSEEIIPKVFQTPQSSAERLKKHFRKKILRTKQFDSPIPEQQNICADLDHLFGSLPAQDTVYEGQAFPQATKEQLRERRKLLFVNRAPVSSHYSVDTLAASDPDFVPPAKLPSMLKLNVPVSAHPRRIVSDSAARKPRPTETSTPRKLSISNTPDTSTFSEFIDDFMASQRFLDTTKHIQHISPKPRHVSQPQTVRLPADDSAPTTAAYRHNSLNVPKTRNVSIPAHQKCNSLPAPRVTKIIYTSPPEQSTPESAPASTTVSRHVSVPTSAPTISSKEQSQAIINLSKAFAWMTKMKPKSKPKAELAEDKSLLAVAVNIYTSVILEYCPPLHAPFDIIGETETYLRAAMVGIELSAVIYGLYEVAGIIQYICWLVRTVCIPIVFLFQLVFALISI</sequence>
<evidence type="ECO:0000313" key="3">
    <source>
        <dbReference type="EMBL" id="ODV88533.1"/>
    </source>
</evidence>
<keyword evidence="2" id="KW-0472">Membrane</keyword>
<name>A0A1E4T9Z9_9ASCO</name>
<protein>
    <submittedName>
        <fullName evidence="3">Uncharacterized protein</fullName>
    </submittedName>
</protein>
<accession>A0A1E4T9Z9</accession>
<dbReference type="EMBL" id="KV453843">
    <property type="protein sequence ID" value="ODV88533.1"/>
    <property type="molecule type" value="Genomic_DNA"/>
</dbReference>
<evidence type="ECO:0000313" key="4">
    <source>
        <dbReference type="Proteomes" id="UP000095023"/>
    </source>
</evidence>
<dbReference type="Proteomes" id="UP000095023">
    <property type="component" value="Unassembled WGS sequence"/>
</dbReference>